<dbReference type="AlphaFoldDB" id="A0A2U3K9H5"/>
<keyword evidence="2" id="KW-0175">Coiled coil</keyword>
<gene>
    <name evidence="4" type="ORF">SBA1_150067</name>
</gene>
<dbReference type="InterPro" id="IPR034706">
    <property type="entry name" value="CpoB"/>
</dbReference>
<evidence type="ECO:0000313" key="4">
    <source>
        <dbReference type="EMBL" id="SPF36220.1"/>
    </source>
</evidence>
<name>A0A2U3K9H5_9BACT</name>
<dbReference type="PROSITE" id="PS50005">
    <property type="entry name" value="TPR"/>
    <property type="match status" value="1"/>
</dbReference>
<evidence type="ECO:0000256" key="2">
    <source>
        <dbReference type="SAM" id="Coils"/>
    </source>
</evidence>
<dbReference type="Pfam" id="PF13174">
    <property type="entry name" value="TPR_6"/>
    <property type="match status" value="2"/>
</dbReference>
<dbReference type="SMART" id="SM00028">
    <property type="entry name" value="TPR"/>
    <property type="match status" value="1"/>
</dbReference>
<keyword evidence="1" id="KW-0802">TPR repeat</keyword>
<evidence type="ECO:0000313" key="5">
    <source>
        <dbReference type="Proteomes" id="UP000238701"/>
    </source>
</evidence>
<evidence type="ECO:0000256" key="3">
    <source>
        <dbReference type="SAM" id="SignalP"/>
    </source>
</evidence>
<feature type="chain" id="PRO_5015701057" evidence="3">
    <location>
        <begin position="23"/>
        <end position="291"/>
    </location>
</feature>
<dbReference type="Gene3D" id="1.25.40.10">
    <property type="entry name" value="Tetratricopeptide repeat domain"/>
    <property type="match status" value="1"/>
</dbReference>
<dbReference type="SUPFAM" id="SSF48452">
    <property type="entry name" value="TPR-like"/>
    <property type="match status" value="1"/>
</dbReference>
<dbReference type="GO" id="GO:0051301">
    <property type="term" value="P:cell division"/>
    <property type="evidence" value="ECO:0007669"/>
    <property type="project" value="InterPro"/>
</dbReference>
<dbReference type="InterPro" id="IPR019734">
    <property type="entry name" value="TPR_rpt"/>
</dbReference>
<evidence type="ECO:0000256" key="1">
    <source>
        <dbReference type="PROSITE-ProRule" id="PRU00339"/>
    </source>
</evidence>
<feature type="coiled-coil region" evidence="2">
    <location>
        <begin position="23"/>
        <end position="128"/>
    </location>
</feature>
<accession>A0A2U3K9H5</accession>
<proteinExistence type="inferred from homology"/>
<reference evidence="5" key="1">
    <citation type="submission" date="2018-02" db="EMBL/GenBank/DDBJ databases">
        <authorList>
            <person name="Hausmann B."/>
        </authorList>
    </citation>
    <scope>NUCLEOTIDE SEQUENCE [LARGE SCALE GENOMIC DNA]</scope>
    <source>
        <strain evidence="5">Peat soil MAG SbA1</strain>
    </source>
</reference>
<dbReference type="HAMAP" id="MF_02066">
    <property type="entry name" value="CpoB"/>
    <property type="match status" value="1"/>
</dbReference>
<organism evidence="4 5">
    <name type="scientific">Candidatus Sulfotelmatobacter kueseliae</name>
    <dbReference type="NCBI Taxonomy" id="2042962"/>
    <lineage>
        <taxon>Bacteria</taxon>
        <taxon>Pseudomonadati</taxon>
        <taxon>Acidobacteriota</taxon>
        <taxon>Terriglobia</taxon>
        <taxon>Terriglobales</taxon>
        <taxon>Candidatus Korobacteraceae</taxon>
        <taxon>Candidatus Sulfotelmatobacter</taxon>
    </lineage>
</organism>
<protein>
    <submittedName>
        <fullName evidence="4">Tetratricopeptide repeat protein</fullName>
    </submittedName>
</protein>
<feature type="repeat" description="TPR" evidence="1">
    <location>
        <begin position="189"/>
        <end position="222"/>
    </location>
</feature>
<dbReference type="EMBL" id="OMOD01000057">
    <property type="protein sequence ID" value="SPF36220.1"/>
    <property type="molecule type" value="Genomic_DNA"/>
</dbReference>
<keyword evidence="3" id="KW-0732">Signal</keyword>
<dbReference type="Proteomes" id="UP000238701">
    <property type="component" value="Unassembled WGS sequence"/>
</dbReference>
<feature type="signal peptide" evidence="3">
    <location>
        <begin position="1"/>
        <end position="22"/>
    </location>
</feature>
<dbReference type="InterPro" id="IPR011990">
    <property type="entry name" value="TPR-like_helical_dom_sf"/>
</dbReference>
<dbReference type="OrthoDB" id="9768142at2"/>
<sequence>MKPHRILVFFAVLAVLGTGAPAARGVSKEMVQLQTQVQQLQEQMTAMQRSFDERMGVMKNLVEKDTDAVNKVAAALDALQQTLAKQQTDAGTRSDQISGQMQALNDTLDELKVRLAKVTKQLEDMQAAQQSQAAQQAQQQAQQQALAQAPPPDVLYNNAVRDYNGAKNDLATQEFSDYIKFYPNTDLAGNCYFYLGEVQFRQGNYQQAAQNYDQVLQNFPSGNKAASAELKKGFALIELGKQDDGVGELRHLIQRYPHSPEALQARERLRKLGVSTRGENARAAGNNAEGE</sequence>